<dbReference type="Proteomes" id="UP000245380">
    <property type="component" value="Unassembled WGS sequence"/>
</dbReference>
<proteinExistence type="predicted"/>
<dbReference type="RefSeq" id="WP_109431478.1">
    <property type="nucleotide sequence ID" value="NZ_MPDK01000028.1"/>
</dbReference>
<name>A0A2U3D621_SULT2</name>
<organism evidence="1 2">
    <name type="scientific">Sulfoacidibacillus thermotolerans</name>
    <name type="common">Acidibacillus sulfuroxidans</name>
    <dbReference type="NCBI Taxonomy" id="1765684"/>
    <lineage>
        <taxon>Bacteria</taxon>
        <taxon>Bacillati</taxon>
        <taxon>Bacillota</taxon>
        <taxon>Bacilli</taxon>
        <taxon>Bacillales</taxon>
        <taxon>Alicyclobacillaceae</taxon>
        <taxon>Sulfoacidibacillus</taxon>
    </lineage>
</organism>
<dbReference type="EMBL" id="MPDK01000028">
    <property type="protein sequence ID" value="PWI56726.1"/>
    <property type="molecule type" value="Genomic_DNA"/>
</dbReference>
<comment type="caution">
    <text evidence="1">The sequence shown here is derived from an EMBL/GenBank/DDBJ whole genome shotgun (WGS) entry which is preliminary data.</text>
</comment>
<dbReference type="OrthoDB" id="9553451at2"/>
<protein>
    <submittedName>
        <fullName evidence="1">Uncharacterized protein</fullName>
    </submittedName>
</protein>
<sequence>MPIPITWRVSQQGIVTAVSHACEKYFYSIDRPGMNDRPPSESLDDKIMGFVAEAAVIEYLKSQNISYVSYDDIRTDDFQNPDPWDIAIGKSTDVTTWRFLKTPPSSMTTVSIKSSRLVQGENLAKAVKHRDFKIFKKTSTIANDISTDLELQVYYEYDRTQLGSLEITEDDIIRSKSRGEYGDIIADLDIFQRWGECYLVGFNDKQSIVRDSPQLRYPTWTSFGKVMWAAPLRLGKDMYLLQQYNK</sequence>
<evidence type="ECO:0000313" key="1">
    <source>
        <dbReference type="EMBL" id="PWI56726.1"/>
    </source>
</evidence>
<evidence type="ECO:0000313" key="2">
    <source>
        <dbReference type="Proteomes" id="UP000245380"/>
    </source>
</evidence>
<keyword evidence="2" id="KW-1185">Reference proteome</keyword>
<dbReference type="AlphaFoldDB" id="A0A2U3D621"/>
<gene>
    <name evidence="1" type="ORF">BM613_12175</name>
</gene>
<accession>A0A2U3D621</accession>
<reference evidence="1 2" key="1">
    <citation type="submission" date="2016-11" db="EMBL/GenBank/DDBJ databases">
        <title>Comparative genomics of Acidibacillus ferroxidans species.</title>
        <authorList>
            <person name="Oliveira G."/>
            <person name="Nunes G."/>
            <person name="Oliveira R."/>
            <person name="Araujo F."/>
            <person name="Salim A."/>
            <person name="Scholte L."/>
            <person name="Morais D."/>
            <person name="Nancucheo I."/>
            <person name="Johnson D.B."/>
            <person name="Grail B."/>
            <person name="Bittencourt J."/>
            <person name="Valadares R."/>
        </authorList>
    </citation>
    <scope>NUCLEOTIDE SEQUENCE [LARGE SCALE GENOMIC DNA]</scope>
    <source>
        <strain evidence="1 2">Y002</strain>
    </source>
</reference>